<sequence>MRREYSFEGRSVLSCEAQSNPSVINFTWYKGNRTVSEVASSMTGPDGHEIVDPTTPSASLLGSKQSTVLVLADNDVEAYYCVATNDIGSSHPCKLHVQQIASAPSGWVQTLLADENLLIVAASAGAVVFLLASSVVVIVVCAARRRRLKGHLNPHGLNGLNGGHRPLDGSNGGLNGGLAAGFNGPMVSTQAFQRFSGTTNSTISSVHSRDGGGGSGRQKSASFALINQLPILDERS</sequence>
<evidence type="ECO:0000313" key="5">
    <source>
        <dbReference type="Proteomes" id="UP000759131"/>
    </source>
</evidence>
<dbReference type="InterPro" id="IPR007110">
    <property type="entry name" value="Ig-like_dom"/>
</dbReference>
<proteinExistence type="predicted"/>
<dbReference type="EMBL" id="CAJPIZ010025926">
    <property type="protein sequence ID" value="CAG2118896.1"/>
    <property type="molecule type" value="Genomic_DNA"/>
</dbReference>
<keyword evidence="5" id="KW-1185">Reference proteome</keyword>
<dbReference type="InterPro" id="IPR013783">
    <property type="entry name" value="Ig-like_fold"/>
</dbReference>
<protein>
    <recommendedName>
        <fullName evidence="3">Ig-like domain-containing protein</fullName>
    </recommendedName>
</protein>
<dbReference type="Proteomes" id="UP000759131">
    <property type="component" value="Unassembled WGS sequence"/>
</dbReference>
<evidence type="ECO:0000256" key="1">
    <source>
        <dbReference type="SAM" id="MobiDB-lite"/>
    </source>
</evidence>
<feature type="domain" description="Ig-like" evidence="3">
    <location>
        <begin position="1"/>
        <end position="85"/>
    </location>
</feature>
<dbReference type="InterPro" id="IPR036179">
    <property type="entry name" value="Ig-like_dom_sf"/>
</dbReference>
<accession>A0A7R9LIZ6</accession>
<evidence type="ECO:0000259" key="3">
    <source>
        <dbReference type="PROSITE" id="PS50835"/>
    </source>
</evidence>
<feature type="non-terminal residue" evidence="4">
    <location>
        <position position="236"/>
    </location>
</feature>
<reference evidence="4" key="1">
    <citation type="submission" date="2020-11" db="EMBL/GenBank/DDBJ databases">
        <authorList>
            <person name="Tran Van P."/>
        </authorList>
    </citation>
    <scope>NUCLEOTIDE SEQUENCE</scope>
</reference>
<feature type="transmembrane region" description="Helical" evidence="2">
    <location>
        <begin position="117"/>
        <end position="143"/>
    </location>
</feature>
<dbReference type="AlphaFoldDB" id="A0A7R9LIZ6"/>
<name>A0A7R9LIZ6_9ACAR</name>
<dbReference type="SUPFAM" id="SSF48726">
    <property type="entry name" value="Immunoglobulin"/>
    <property type="match status" value="1"/>
</dbReference>
<feature type="region of interest" description="Disordered" evidence="1">
    <location>
        <begin position="200"/>
        <end position="219"/>
    </location>
</feature>
<keyword evidence="2" id="KW-1133">Transmembrane helix</keyword>
<dbReference type="Gene3D" id="2.60.40.10">
    <property type="entry name" value="Immunoglobulins"/>
    <property type="match status" value="1"/>
</dbReference>
<dbReference type="EMBL" id="OC880501">
    <property type="protein sequence ID" value="CAD7641814.1"/>
    <property type="molecule type" value="Genomic_DNA"/>
</dbReference>
<evidence type="ECO:0000313" key="4">
    <source>
        <dbReference type="EMBL" id="CAD7641814.1"/>
    </source>
</evidence>
<keyword evidence="2" id="KW-0472">Membrane</keyword>
<dbReference type="CDD" id="cd00096">
    <property type="entry name" value="Ig"/>
    <property type="match status" value="1"/>
</dbReference>
<organism evidence="4">
    <name type="scientific">Medioppia subpectinata</name>
    <dbReference type="NCBI Taxonomy" id="1979941"/>
    <lineage>
        <taxon>Eukaryota</taxon>
        <taxon>Metazoa</taxon>
        <taxon>Ecdysozoa</taxon>
        <taxon>Arthropoda</taxon>
        <taxon>Chelicerata</taxon>
        <taxon>Arachnida</taxon>
        <taxon>Acari</taxon>
        <taxon>Acariformes</taxon>
        <taxon>Sarcoptiformes</taxon>
        <taxon>Oribatida</taxon>
        <taxon>Brachypylina</taxon>
        <taxon>Oppioidea</taxon>
        <taxon>Oppiidae</taxon>
        <taxon>Medioppia</taxon>
    </lineage>
</organism>
<evidence type="ECO:0000256" key="2">
    <source>
        <dbReference type="SAM" id="Phobius"/>
    </source>
</evidence>
<keyword evidence="2" id="KW-0812">Transmembrane</keyword>
<dbReference type="OrthoDB" id="6106100at2759"/>
<gene>
    <name evidence="4" type="ORF">OSB1V03_LOCUS18846</name>
</gene>
<dbReference type="PROSITE" id="PS50835">
    <property type="entry name" value="IG_LIKE"/>
    <property type="match status" value="1"/>
</dbReference>